<accession>A0ABD1FJ48</accession>
<dbReference type="AlphaFoldDB" id="A0ABD1FJ48"/>
<evidence type="ECO:0000313" key="2">
    <source>
        <dbReference type="Proteomes" id="UP001567538"/>
    </source>
</evidence>
<sequence length="87" mass="9451">MNRVYEVWVGIAGACQPMSHGTNGCGCSYTSKILLMMETMVICKSRVPAKSAVQHPPPPSSSATFLSFTILSSTFRRLNLLSLSRKA</sequence>
<name>A0ABD1FJ48_SALDI</name>
<gene>
    <name evidence="1" type="ORF">AAHA92_31791</name>
</gene>
<dbReference type="EMBL" id="JBEAFC010000014">
    <property type="protein sequence ID" value="KAL1531677.1"/>
    <property type="molecule type" value="Genomic_DNA"/>
</dbReference>
<keyword evidence="2" id="KW-1185">Reference proteome</keyword>
<reference evidence="1 2" key="1">
    <citation type="submission" date="2024-06" db="EMBL/GenBank/DDBJ databases">
        <title>A chromosome level genome sequence of Diviner's sage (Salvia divinorum).</title>
        <authorList>
            <person name="Ford S.A."/>
            <person name="Ro D.-K."/>
            <person name="Ness R.W."/>
            <person name="Phillips M.A."/>
        </authorList>
    </citation>
    <scope>NUCLEOTIDE SEQUENCE [LARGE SCALE GENOMIC DNA]</scope>
    <source>
        <strain evidence="1">SAF-2024a</strain>
        <tissue evidence="1">Leaf</tissue>
    </source>
</reference>
<comment type="caution">
    <text evidence="1">The sequence shown here is derived from an EMBL/GenBank/DDBJ whole genome shotgun (WGS) entry which is preliminary data.</text>
</comment>
<organism evidence="1 2">
    <name type="scientific">Salvia divinorum</name>
    <name type="common">Maria pastora</name>
    <name type="synonym">Diviner's sage</name>
    <dbReference type="NCBI Taxonomy" id="28513"/>
    <lineage>
        <taxon>Eukaryota</taxon>
        <taxon>Viridiplantae</taxon>
        <taxon>Streptophyta</taxon>
        <taxon>Embryophyta</taxon>
        <taxon>Tracheophyta</taxon>
        <taxon>Spermatophyta</taxon>
        <taxon>Magnoliopsida</taxon>
        <taxon>eudicotyledons</taxon>
        <taxon>Gunneridae</taxon>
        <taxon>Pentapetalae</taxon>
        <taxon>asterids</taxon>
        <taxon>lamiids</taxon>
        <taxon>Lamiales</taxon>
        <taxon>Lamiaceae</taxon>
        <taxon>Nepetoideae</taxon>
        <taxon>Mentheae</taxon>
        <taxon>Salviinae</taxon>
        <taxon>Salvia</taxon>
        <taxon>Salvia subgen. Calosphace</taxon>
    </lineage>
</organism>
<evidence type="ECO:0000313" key="1">
    <source>
        <dbReference type="EMBL" id="KAL1531677.1"/>
    </source>
</evidence>
<protein>
    <submittedName>
        <fullName evidence="1">Uncharacterized protein</fullName>
    </submittedName>
</protein>
<proteinExistence type="predicted"/>
<dbReference type="Proteomes" id="UP001567538">
    <property type="component" value="Unassembled WGS sequence"/>
</dbReference>